<dbReference type="Proteomes" id="UP000179221">
    <property type="component" value="Unassembled WGS sequence"/>
</dbReference>
<evidence type="ECO:0000313" key="2">
    <source>
        <dbReference type="EMBL" id="OGM26230.1"/>
    </source>
</evidence>
<sequence length="80" mass="8753">MKEQNQQTQTAPELNNKQKSATISKSIYRPLTFIFISLIIFGIGISLGFIISKQKAEGGFTPLASQNVISVTPQPTTNNI</sequence>
<evidence type="ECO:0000313" key="3">
    <source>
        <dbReference type="Proteomes" id="UP000179221"/>
    </source>
</evidence>
<protein>
    <submittedName>
        <fullName evidence="2">Uncharacterized protein</fullName>
    </submittedName>
</protein>
<accession>A0A1F7YGD8</accession>
<dbReference type="EMBL" id="MGGL01000015">
    <property type="protein sequence ID" value="OGM26230.1"/>
    <property type="molecule type" value="Genomic_DNA"/>
</dbReference>
<feature type="transmembrane region" description="Helical" evidence="1">
    <location>
        <begin position="27"/>
        <end position="51"/>
    </location>
</feature>
<name>A0A1F7YGD8_9BACT</name>
<keyword evidence="1" id="KW-0472">Membrane</keyword>
<proteinExistence type="predicted"/>
<evidence type="ECO:0000256" key="1">
    <source>
        <dbReference type="SAM" id="Phobius"/>
    </source>
</evidence>
<organism evidence="2 3">
    <name type="scientific">Candidatus Woesebacteria bacterium RIFCSPHIGHO2_01_FULL_40_22</name>
    <dbReference type="NCBI Taxonomy" id="1802499"/>
    <lineage>
        <taxon>Bacteria</taxon>
        <taxon>Candidatus Woeseibacteriota</taxon>
    </lineage>
</organism>
<comment type="caution">
    <text evidence="2">The sequence shown here is derived from an EMBL/GenBank/DDBJ whole genome shotgun (WGS) entry which is preliminary data.</text>
</comment>
<dbReference type="AlphaFoldDB" id="A0A1F7YGD8"/>
<keyword evidence="1" id="KW-0812">Transmembrane</keyword>
<keyword evidence="1" id="KW-1133">Transmembrane helix</keyword>
<reference evidence="2 3" key="1">
    <citation type="journal article" date="2016" name="Nat. Commun.">
        <title>Thousands of microbial genomes shed light on interconnected biogeochemical processes in an aquifer system.</title>
        <authorList>
            <person name="Anantharaman K."/>
            <person name="Brown C.T."/>
            <person name="Hug L.A."/>
            <person name="Sharon I."/>
            <person name="Castelle C.J."/>
            <person name="Probst A.J."/>
            <person name="Thomas B.C."/>
            <person name="Singh A."/>
            <person name="Wilkins M.J."/>
            <person name="Karaoz U."/>
            <person name="Brodie E.L."/>
            <person name="Williams K.H."/>
            <person name="Hubbard S.S."/>
            <person name="Banfield J.F."/>
        </authorList>
    </citation>
    <scope>NUCLEOTIDE SEQUENCE [LARGE SCALE GENOMIC DNA]</scope>
</reference>
<gene>
    <name evidence="2" type="ORF">A2628_02725</name>
</gene>